<dbReference type="PANTHER" id="PTHR30137:SF6">
    <property type="entry name" value="LUCIFERASE-LIKE MONOOXYGENASE"/>
    <property type="match status" value="1"/>
</dbReference>
<dbReference type="InterPro" id="IPR019949">
    <property type="entry name" value="CmoO-like"/>
</dbReference>
<dbReference type="EMBL" id="QNTT01000027">
    <property type="protein sequence ID" value="RBA35138.1"/>
    <property type="molecule type" value="Genomic_DNA"/>
</dbReference>
<comment type="similarity">
    <text evidence="1">To bacterial alkanal monooxygenase alpha and beta chains.</text>
</comment>
<evidence type="ECO:0000256" key="1">
    <source>
        <dbReference type="ARBA" id="ARBA00007789"/>
    </source>
</evidence>
<gene>
    <name evidence="3" type="ORF">DQ226_10885</name>
</gene>
<dbReference type="Proteomes" id="UP000252187">
    <property type="component" value="Unassembled WGS sequence"/>
</dbReference>
<dbReference type="RefSeq" id="WP_069389385.1">
    <property type="nucleotide sequence ID" value="NZ_SMDK01000007.1"/>
</dbReference>
<proteinExistence type="predicted"/>
<name>A0A365P9S2_9ACTN</name>
<dbReference type="GO" id="GO:0016705">
    <property type="term" value="F:oxidoreductase activity, acting on paired donors, with incorporation or reduction of molecular oxygen"/>
    <property type="evidence" value="ECO:0007669"/>
    <property type="project" value="InterPro"/>
</dbReference>
<protein>
    <submittedName>
        <fullName evidence="3">LLM class flavin-dependent oxidoreductase</fullName>
    </submittedName>
</protein>
<comment type="caution">
    <text evidence="3">The sequence shown here is derived from an EMBL/GenBank/DDBJ whole genome shotgun (WGS) entry which is preliminary data.</text>
</comment>
<dbReference type="NCBIfam" id="TIGR03558">
    <property type="entry name" value="oxido_grp_1"/>
    <property type="match status" value="1"/>
</dbReference>
<dbReference type="CDD" id="cd00347">
    <property type="entry name" value="Flavin_utilizing_monoxygenases"/>
    <property type="match status" value="1"/>
</dbReference>
<dbReference type="Gene3D" id="3.20.20.30">
    <property type="entry name" value="Luciferase-like domain"/>
    <property type="match status" value="1"/>
</dbReference>
<dbReference type="PANTHER" id="PTHR30137">
    <property type="entry name" value="LUCIFERASE-LIKE MONOOXYGENASE"/>
    <property type="match status" value="1"/>
</dbReference>
<sequence length="342" mass="37254">MTSPETSSPQSSAALPLSVIDFATVRPGQSIGEGLRDSVALAQKAEELGYERVWYSEHHNMPSIASSAPAVLMAHIASQTERIRLGSGGVMLPNHSPIVIAEQFGTLAELHPGRIDLGLGRAPGTDPQTLRALRREPSAAENFPDDVRELQAFLGDSPSDFARTRGIAAIPGRGTKVPLYILGSSLFGAQLAAAYGLPYAFASHFAPDALEQASQVYRERFQPSEQLAEPYMIAAVNVVADDDTERAERELQWYRRQRVKLMAGRGREFSDEELDMIMESAGGRQILHMIHYTAVGDGPAVREYLTDFARTAGADELMIAPVGSTVERIHGSLEVLRRAWSD</sequence>
<dbReference type="STRING" id="37915.A2U19_07580"/>
<dbReference type="Pfam" id="PF00296">
    <property type="entry name" value="Bac_luciferase"/>
    <property type="match status" value="1"/>
</dbReference>
<evidence type="ECO:0000259" key="2">
    <source>
        <dbReference type="Pfam" id="PF00296"/>
    </source>
</evidence>
<evidence type="ECO:0000313" key="3">
    <source>
        <dbReference type="EMBL" id="RBA35138.1"/>
    </source>
</evidence>
<feature type="domain" description="Luciferase-like" evidence="2">
    <location>
        <begin position="21"/>
        <end position="307"/>
    </location>
</feature>
<dbReference type="SUPFAM" id="SSF51679">
    <property type="entry name" value="Bacterial luciferase-like"/>
    <property type="match status" value="1"/>
</dbReference>
<dbReference type="InterPro" id="IPR011251">
    <property type="entry name" value="Luciferase-like_dom"/>
</dbReference>
<dbReference type="GO" id="GO:0005829">
    <property type="term" value="C:cytosol"/>
    <property type="evidence" value="ECO:0007669"/>
    <property type="project" value="TreeGrafter"/>
</dbReference>
<dbReference type="FunFam" id="3.20.20.30:FF:000002">
    <property type="entry name" value="LLM class flavin-dependent oxidoreductase"/>
    <property type="match status" value="1"/>
</dbReference>
<dbReference type="InterPro" id="IPR036661">
    <property type="entry name" value="Luciferase-like_sf"/>
</dbReference>
<evidence type="ECO:0000313" key="4">
    <source>
        <dbReference type="Proteomes" id="UP000252187"/>
    </source>
</evidence>
<dbReference type="InterPro" id="IPR050766">
    <property type="entry name" value="Bact_Lucif_Oxidored"/>
</dbReference>
<dbReference type="AlphaFoldDB" id="A0A365P9S2"/>
<reference evidence="3 4" key="1">
    <citation type="submission" date="2018-06" db="EMBL/GenBank/DDBJ databases">
        <title>Whole genome sequencing of four bacterial strains from South Shetland trench revealing bio-synthetic gene clusters.</title>
        <authorList>
            <person name="Abdel-Mageed W.M."/>
            <person name="Lehri B."/>
            <person name="Jarmusch S.A."/>
            <person name="Miranda K."/>
            <person name="Goodfellow M."/>
            <person name="Jaspars M."/>
            <person name="Karlyshev A.V."/>
        </authorList>
    </citation>
    <scope>NUCLEOTIDE SEQUENCE [LARGE SCALE GENOMIC DNA]</scope>
    <source>
        <strain evidence="3 4">SST1</strain>
    </source>
</reference>
<accession>A0A365P9S2</accession>
<organism evidence="3 4">
    <name type="scientific">Dietzia maris</name>
    <dbReference type="NCBI Taxonomy" id="37915"/>
    <lineage>
        <taxon>Bacteria</taxon>
        <taxon>Bacillati</taxon>
        <taxon>Actinomycetota</taxon>
        <taxon>Actinomycetes</taxon>
        <taxon>Mycobacteriales</taxon>
        <taxon>Dietziaceae</taxon>
        <taxon>Dietzia</taxon>
    </lineage>
</organism>